<protein>
    <recommendedName>
        <fullName evidence="4">CARDB protein</fullName>
    </recommendedName>
</protein>
<keyword evidence="1" id="KW-1133">Transmembrane helix</keyword>
<feature type="transmembrane region" description="Helical" evidence="1">
    <location>
        <begin position="885"/>
        <end position="905"/>
    </location>
</feature>
<dbReference type="AlphaFoldDB" id="A0ABD6DIG3"/>
<dbReference type="InterPro" id="IPR013783">
    <property type="entry name" value="Ig-like_fold"/>
</dbReference>
<evidence type="ECO:0000313" key="3">
    <source>
        <dbReference type="Proteomes" id="UP001597034"/>
    </source>
</evidence>
<dbReference type="Proteomes" id="UP001597034">
    <property type="component" value="Unassembled WGS sequence"/>
</dbReference>
<dbReference type="EMBL" id="JBHUDO010000002">
    <property type="protein sequence ID" value="MFD1645836.1"/>
    <property type="molecule type" value="Genomic_DNA"/>
</dbReference>
<keyword evidence="1" id="KW-0472">Membrane</keyword>
<proteinExistence type="predicted"/>
<keyword evidence="1" id="KW-0812">Transmembrane</keyword>
<reference evidence="2 3" key="1">
    <citation type="journal article" date="2019" name="Int. J. Syst. Evol. Microbiol.">
        <title>The Global Catalogue of Microorganisms (GCM) 10K type strain sequencing project: providing services to taxonomists for standard genome sequencing and annotation.</title>
        <authorList>
            <consortium name="The Broad Institute Genomics Platform"/>
            <consortium name="The Broad Institute Genome Sequencing Center for Infectious Disease"/>
            <person name="Wu L."/>
            <person name="Ma J."/>
        </authorList>
    </citation>
    <scope>NUCLEOTIDE SEQUENCE [LARGE SCALE GENOMIC DNA]</scope>
    <source>
        <strain evidence="2 3">CGMCC 1.10390</strain>
    </source>
</reference>
<organism evidence="2 3">
    <name type="scientific">Haloarchaeobius litoreus</name>
    <dbReference type="NCBI Taxonomy" id="755306"/>
    <lineage>
        <taxon>Archaea</taxon>
        <taxon>Methanobacteriati</taxon>
        <taxon>Methanobacteriota</taxon>
        <taxon>Stenosarchaea group</taxon>
        <taxon>Halobacteria</taxon>
        <taxon>Halobacteriales</taxon>
        <taxon>Halorubellaceae</taxon>
        <taxon>Haloarchaeobius</taxon>
    </lineage>
</organism>
<comment type="caution">
    <text evidence="2">The sequence shown here is derived from an EMBL/GenBank/DDBJ whole genome shotgun (WGS) entry which is preliminary data.</text>
</comment>
<evidence type="ECO:0008006" key="4">
    <source>
        <dbReference type="Google" id="ProtNLM"/>
    </source>
</evidence>
<name>A0ABD6DIG3_9EURY</name>
<sequence length="925" mass="98406">MRRTTGLAVGLVVLLLAGAAVAVPATAGHVAPATNGDAARDVKSTSATTTAAQTADLELQQAFPGETDTDIASIEFTASTNDTVTAPQEQTDGEVTFTFDRWSGGGDAGTNNEFDVTQGETYEVEYEATGTSQGDSGFDGTRSIYISRGAGMTGTLEADVRYVEPEFGGAAAQSTPEVRFEGTDEQTTSVVVEFENIGSGDMDLQSASASAGADITASASSAPNRVDAGETETVTVDVTVDEAVREGTHSVELTLEDSLGNVDTVRFDIEVVKATSVESVEPVVDVGNVLVGTSETVPVTIAEQTGYAAVDVSVSDPSGVNRNASASVSGLAGSLGAGDSRTGSATVSIDADAVQHAEKSWTVRLSTDDPDAEPESFRLDARVIYPARFGEPTGSGASYTFDEPRGESEFTREVTTTIQNTGDLPLAIEDVSVDSPSFDDQYVSAELTRASDTVPGQDSREYVLDVTLDSEVPAGEHTLNVRFTSGNASAGTQTVEVPLTVEHETELGVDTENVEFGQLEITRTDTRTVTVSEALGYNAIEDLQLERLDGPDEGWLTVQRDVPEQLAAGSESQTVFSLQFDTDAEVLTPYEWTYRVNGDDVEPRTITVTAEPGIIEGEATHDRLQAYEDDPELGASAGSMDELLTRLEEKIEDGDLDSGQDISRGFTAAQTFVEFLNATDRVQAVRESEGNEAAQEELVRAASTYNTVALYVSELEDPELRELGQRALEEGNTVLNDEIETQRTYYEDRLASEETALLEEAMIQRSLARIAVLEGEDERASQLQADADAAFEAYSTNVSQGQSNLQAARSARENLSGSMLTSVGGTPLLLNPANLGPFDAQRAHIAERYDESISHFEAAGEQETADSIREERNRQLSALSTARTAMFAVTGGYVFAFVALLVHLARGTLAYVSDANEAVNGEFLV</sequence>
<evidence type="ECO:0000313" key="2">
    <source>
        <dbReference type="EMBL" id="MFD1645836.1"/>
    </source>
</evidence>
<keyword evidence="3" id="KW-1185">Reference proteome</keyword>
<evidence type="ECO:0000256" key="1">
    <source>
        <dbReference type="SAM" id="Phobius"/>
    </source>
</evidence>
<dbReference type="PANTHER" id="PTHR35902:SF6">
    <property type="entry name" value="CONSERVED WITHIN P. AEROPHILUM"/>
    <property type="match status" value="1"/>
</dbReference>
<dbReference type="RefSeq" id="WP_256398643.1">
    <property type="nucleotide sequence ID" value="NZ_JANHJR010000001.1"/>
</dbReference>
<gene>
    <name evidence="2" type="ORF">ACFSBL_09085</name>
</gene>
<accession>A0ABD6DIG3</accession>
<dbReference type="Gene3D" id="2.60.40.10">
    <property type="entry name" value="Immunoglobulins"/>
    <property type="match status" value="2"/>
</dbReference>
<dbReference type="PANTHER" id="PTHR35902">
    <property type="entry name" value="S-LAYER DOMAIN-LIKE PROTEIN-RELATED"/>
    <property type="match status" value="1"/>
</dbReference>